<keyword evidence="3" id="KW-1185">Reference proteome</keyword>
<protein>
    <submittedName>
        <fullName evidence="2">Uncharacterized protein</fullName>
    </submittedName>
</protein>
<evidence type="ECO:0000313" key="3">
    <source>
        <dbReference type="Proteomes" id="UP000886595"/>
    </source>
</evidence>
<feature type="region of interest" description="Disordered" evidence="1">
    <location>
        <begin position="274"/>
        <end position="329"/>
    </location>
</feature>
<dbReference type="AlphaFoldDB" id="A0A8X7VMV5"/>
<dbReference type="Proteomes" id="UP000886595">
    <property type="component" value="Unassembled WGS sequence"/>
</dbReference>
<evidence type="ECO:0000256" key="1">
    <source>
        <dbReference type="SAM" id="MobiDB-lite"/>
    </source>
</evidence>
<comment type="caution">
    <text evidence="2">The sequence shown here is derived from an EMBL/GenBank/DDBJ whole genome shotgun (WGS) entry which is preliminary data.</text>
</comment>
<reference evidence="2 3" key="1">
    <citation type="submission" date="2020-02" db="EMBL/GenBank/DDBJ databases">
        <authorList>
            <person name="Ma Q."/>
            <person name="Huang Y."/>
            <person name="Song X."/>
            <person name="Pei D."/>
        </authorList>
    </citation>
    <scope>NUCLEOTIDE SEQUENCE [LARGE SCALE GENOMIC DNA]</scope>
    <source>
        <strain evidence="2">Sxm20200214</strain>
        <tissue evidence="2">Leaf</tissue>
    </source>
</reference>
<sequence>MREAFSIPPRLGPSRERSPVHKQEPIKSYRREESKEYRRIPNGSGRSDLRDSLMERRGSQSKNVWNRLDKPYTSSYPRNRKRYHPYQNLKEQDPKERFDFRSKARRNLPLTHSESHTSSRRQASPDSQRTIWAPLAAHRGERHPRETSRHSPKRYSTEWRPVSQHRQDGDTRSEVSNSMRAETEEERIKNLKGKAIALDSPPGLVRSSSNKGTLVIRDQDKGLTDGNGRTIEDQGVKEKTPIHLGRIYTDPNPVGDEEMIDDVDDIDDLLEKEREMEEKRKEKEKLLLPHNQKQPDPETIQASAEFGSQDKERTAGINGDSVQPKDALLKEKLPRSGLLKISGIGGK</sequence>
<proteinExistence type="predicted"/>
<feature type="compositionally biased region" description="Basic and acidic residues" evidence="1">
    <location>
        <begin position="274"/>
        <end position="287"/>
    </location>
</feature>
<feature type="compositionally biased region" description="Basic and acidic residues" evidence="1">
    <location>
        <begin position="47"/>
        <end position="58"/>
    </location>
</feature>
<organism evidence="2 3">
    <name type="scientific">Brassica carinata</name>
    <name type="common">Ethiopian mustard</name>
    <name type="synonym">Abyssinian cabbage</name>
    <dbReference type="NCBI Taxonomy" id="52824"/>
    <lineage>
        <taxon>Eukaryota</taxon>
        <taxon>Viridiplantae</taxon>
        <taxon>Streptophyta</taxon>
        <taxon>Embryophyta</taxon>
        <taxon>Tracheophyta</taxon>
        <taxon>Spermatophyta</taxon>
        <taxon>Magnoliopsida</taxon>
        <taxon>eudicotyledons</taxon>
        <taxon>Gunneridae</taxon>
        <taxon>Pentapetalae</taxon>
        <taxon>rosids</taxon>
        <taxon>malvids</taxon>
        <taxon>Brassicales</taxon>
        <taxon>Brassicaceae</taxon>
        <taxon>Brassiceae</taxon>
        <taxon>Brassica</taxon>
    </lineage>
</organism>
<dbReference type="EMBL" id="JAAMPC010000004">
    <property type="protein sequence ID" value="KAG2313948.1"/>
    <property type="molecule type" value="Genomic_DNA"/>
</dbReference>
<feature type="compositionally biased region" description="Polar residues" evidence="1">
    <location>
        <begin position="120"/>
        <end position="130"/>
    </location>
</feature>
<feature type="region of interest" description="Disordered" evidence="1">
    <location>
        <begin position="1"/>
        <end position="213"/>
    </location>
</feature>
<feature type="compositionally biased region" description="Basic and acidic residues" evidence="1">
    <location>
        <begin position="13"/>
        <end position="39"/>
    </location>
</feature>
<name>A0A8X7VMV5_BRACI</name>
<gene>
    <name evidence="2" type="ORF">Bca52824_017070</name>
</gene>
<accession>A0A8X7VMV5</accession>
<evidence type="ECO:0000313" key="2">
    <source>
        <dbReference type="EMBL" id="KAG2313948.1"/>
    </source>
</evidence>
<feature type="compositionally biased region" description="Basic and acidic residues" evidence="1">
    <location>
        <begin position="90"/>
        <end position="102"/>
    </location>
</feature>